<dbReference type="OrthoDB" id="432234at2759"/>
<protein>
    <submittedName>
        <fullName evidence="2">ATP-dependent DNA helicase</fullName>
    </submittedName>
</protein>
<comment type="caution">
    <text evidence="1">The sequence shown here is derived from an EMBL/GenBank/DDBJ whole genome shotgun (WGS) entry which is preliminary data.</text>
</comment>
<sequence>GATFVSLQTLRLKPKGFKRTFTYGFPTDEVKRFVLNFCIVHFLARDLQLQDGLYPNSDDEDVADDVDLALDEDDLVLATLTHVRGGGKAHGSQEDELIVEEEEEENGEAGVQNKCSTLFELTMQMFQLSSSIWLAPDRAQQADANAQARHQNMLQAGQVRDHAVARKAAAAAKKEEDAHEDRVVGLLAQAGKEEGPWIKEGARVTKAALQAWLESEEVRRGTNRMQHEFLKLVVDRVMVELGLISQVPRAVRDPHGEGAPENALGDHGKQLFWAGAVQGITELVDRERCKDEWWTEVSDEVRHGRLSDKNHKYLHGLPVEGCTLSEEERLSRKRVIEGPNDLRLQEARFKEAMAVVANNDARYQINKDRAKNYSQASGAPLYWSVAHDEATSAALQADPCGCSITTEIQVCGVLPLAIGMPVALTHHLNRSPDKMLLKGTRGYVHSWVMRKRKLDAAIKYPCSICKLAKIEDAFPRAQLKQGDGKKCLACCKKADILRCVHCGDSKSIEYFNATMVTFPAGGVVCKACQDAMKDRVDKKERKNWFTCRGCRQIFPAAASSKQSDHQHCLNCASRGTRQKDEQTCRSCKSKWHEKQVKGKKRARYCLRCRRK</sequence>
<keyword evidence="2" id="KW-0347">Helicase</keyword>
<name>A0A9P1G7X5_9DINO</name>
<dbReference type="Proteomes" id="UP001152797">
    <property type="component" value="Unassembled WGS sequence"/>
</dbReference>
<evidence type="ECO:0000313" key="3">
    <source>
        <dbReference type="Proteomes" id="UP001152797"/>
    </source>
</evidence>
<keyword evidence="2" id="KW-0378">Hydrolase</keyword>
<keyword evidence="2" id="KW-0067">ATP-binding</keyword>
<dbReference type="EMBL" id="CAMXCT030003264">
    <property type="protein sequence ID" value="CAL4790725.1"/>
    <property type="molecule type" value="Genomic_DNA"/>
</dbReference>
<keyword evidence="2" id="KW-0547">Nucleotide-binding</keyword>
<dbReference type="GO" id="GO:0004386">
    <property type="term" value="F:helicase activity"/>
    <property type="evidence" value="ECO:0007669"/>
    <property type="project" value="UniProtKB-KW"/>
</dbReference>
<reference evidence="2 3" key="2">
    <citation type="submission" date="2024-05" db="EMBL/GenBank/DDBJ databases">
        <authorList>
            <person name="Chen Y."/>
            <person name="Shah S."/>
            <person name="Dougan E. K."/>
            <person name="Thang M."/>
            <person name="Chan C."/>
        </authorList>
    </citation>
    <scope>NUCLEOTIDE SEQUENCE [LARGE SCALE GENOMIC DNA]</scope>
</reference>
<reference evidence="1" key="1">
    <citation type="submission" date="2022-10" db="EMBL/GenBank/DDBJ databases">
        <authorList>
            <person name="Chen Y."/>
            <person name="Dougan E. K."/>
            <person name="Chan C."/>
            <person name="Rhodes N."/>
            <person name="Thang M."/>
        </authorList>
    </citation>
    <scope>NUCLEOTIDE SEQUENCE</scope>
</reference>
<proteinExistence type="predicted"/>
<dbReference type="EMBL" id="CAMXCT010003264">
    <property type="protein sequence ID" value="CAI4003413.1"/>
    <property type="molecule type" value="Genomic_DNA"/>
</dbReference>
<evidence type="ECO:0000313" key="1">
    <source>
        <dbReference type="EMBL" id="CAI4003413.1"/>
    </source>
</evidence>
<evidence type="ECO:0000313" key="2">
    <source>
        <dbReference type="EMBL" id="CAL4790725.1"/>
    </source>
</evidence>
<keyword evidence="3" id="KW-1185">Reference proteome</keyword>
<feature type="non-terminal residue" evidence="1">
    <location>
        <position position="611"/>
    </location>
</feature>
<organism evidence="1">
    <name type="scientific">Cladocopium goreaui</name>
    <dbReference type="NCBI Taxonomy" id="2562237"/>
    <lineage>
        <taxon>Eukaryota</taxon>
        <taxon>Sar</taxon>
        <taxon>Alveolata</taxon>
        <taxon>Dinophyceae</taxon>
        <taxon>Suessiales</taxon>
        <taxon>Symbiodiniaceae</taxon>
        <taxon>Cladocopium</taxon>
    </lineage>
</organism>
<dbReference type="EMBL" id="CAMXCT020003264">
    <property type="protein sequence ID" value="CAL1156788.1"/>
    <property type="molecule type" value="Genomic_DNA"/>
</dbReference>
<accession>A0A9P1G7X5</accession>
<dbReference type="AlphaFoldDB" id="A0A9P1G7X5"/>
<gene>
    <name evidence="1" type="ORF">C1SCF055_LOCUS29284</name>
</gene>